<dbReference type="RefSeq" id="WP_167193946.1">
    <property type="nucleotide sequence ID" value="NZ_JAAORB010000005.1"/>
</dbReference>
<keyword evidence="4" id="KW-1185">Reference proteome</keyword>
<feature type="region of interest" description="Disordered" evidence="1">
    <location>
        <begin position="1"/>
        <end position="20"/>
    </location>
</feature>
<keyword evidence="2" id="KW-1133">Transmembrane helix</keyword>
<reference evidence="3" key="1">
    <citation type="submission" date="2020-03" db="EMBL/GenBank/DDBJ databases">
        <title>Roseovarius gahaiensis sp. nov., isolated from Gahai Saline Lake, China.</title>
        <authorList>
            <person name="Sun X."/>
        </authorList>
    </citation>
    <scope>NUCLEOTIDE SEQUENCE</scope>
    <source>
        <strain evidence="3">GH877</strain>
    </source>
</reference>
<name>A0A967BBJ4_9RHOB</name>
<evidence type="ECO:0000313" key="3">
    <source>
        <dbReference type="EMBL" id="NHQ73778.1"/>
    </source>
</evidence>
<feature type="transmembrane region" description="Helical" evidence="2">
    <location>
        <begin position="55"/>
        <end position="73"/>
    </location>
</feature>
<evidence type="ECO:0000256" key="2">
    <source>
        <dbReference type="SAM" id="Phobius"/>
    </source>
</evidence>
<gene>
    <name evidence="3" type="ORF">HAT86_04755</name>
</gene>
<feature type="transmembrane region" description="Helical" evidence="2">
    <location>
        <begin position="26"/>
        <end position="49"/>
    </location>
</feature>
<comment type="caution">
    <text evidence="3">The sequence shown here is derived from an EMBL/GenBank/DDBJ whole genome shotgun (WGS) entry which is preliminary data.</text>
</comment>
<evidence type="ECO:0000313" key="4">
    <source>
        <dbReference type="Proteomes" id="UP000639775"/>
    </source>
</evidence>
<accession>A0A967BBJ4</accession>
<organism evidence="3 4">
    <name type="scientific">Roseovarius gahaiensis</name>
    <dbReference type="NCBI Taxonomy" id="2716691"/>
    <lineage>
        <taxon>Bacteria</taxon>
        <taxon>Pseudomonadati</taxon>
        <taxon>Pseudomonadota</taxon>
        <taxon>Alphaproteobacteria</taxon>
        <taxon>Rhodobacterales</taxon>
        <taxon>Roseobacteraceae</taxon>
        <taxon>Roseovarius</taxon>
    </lineage>
</organism>
<dbReference type="AlphaFoldDB" id="A0A967BBJ4"/>
<keyword evidence="2" id="KW-0472">Membrane</keyword>
<protein>
    <submittedName>
        <fullName evidence="3">Uncharacterized protein</fullName>
    </submittedName>
</protein>
<dbReference type="EMBL" id="JAAORB010000005">
    <property type="protein sequence ID" value="NHQ73778.1"/>
    <property type="molecule type" value="Genomic_DNA"/>
</dbReference>
<keyword evidence="2" id="KW-0812">Transmembrane</keyword>
<proteinExistence type="predicted"/>
<sequence>MTALDTGIASKTEDNHTTSADKDADIAVAGPILLTVIVLVAAWAASFVMWGVPGLYIPAVAMVPVMMAVLIWISRG</sequence>
<feature type="compositionally biased region" description="Basic and acidic residues" evidence="1">
    <location>
        <begin position="11"/>
        <end position="20"/>
    </location>
</feature>
<dbReference type="Proteomes" id="UP000639775">
    <property type="component" value="Unassembled WGS sequence"/>
</dbReference>
<evidence type="ECO:0000256" key="1">
    <source>
        <dbReference type="SAM" id="MobiDB-lite"/>
    </source>
</evidence>